<proteinExistence type="predicted"/>
<comment type="caution">
    <text evidence="2">The sequence shown here is derived from an EMBL/GenBank/DDBJ whole genome shotgun (WGS) entry which is preliminary data.</text>
</comment>
<dbReference type="InterPro" id="IPR000757">
    <property type="entry name" value="Beta-glucanase-like"/>
</dbReference>
<reference evidence="2 3" key="1">
    <citation type="submission" date="2023-06" db="EMBL/GenBank/DDBJ databases">
        <title>SYSU T0a273.</title>
        <authorList>
            <person name="Gao L."/>
            <person name="Fang B.-Z."/>
            <person name="Li W.-J."/>
        </authorList>
    </citation>
    <scope>NUCLEOTIDE SEQUENCE [LARGE SCALE GENOMIC DNA]</scope>
    <source>
        <strain evidence="2 3">SYSU T0a273</strain>
    </source>
</reference>
<sequence>MPWDIVERFEHPALSPALWIPYYLPHWVTLESAAARFAITDLGLELRIDADQEPWRPADGDFRVSHVQTGHRDGQHRVGADLAIVTPRPTRALWTARAGAVEVVASVPAHPATMLGIWLLGDEAGSPDDSGEICIAELFGPAVSSASSTVRTGVKAHHDPRLVDEMLDIPMPLDATRPHAYGARWDAGGCEITVDGTVVHRSDQVLDYPLQLMIDLWEFPEPDAPRDPAAYPLTATIHQVRLRADG</sequence>
<dbReference type="Proteomes" id="UP001172756">
    <property type="component" value="Unassembled WGS sequence"/>
</dbReference>
<dbReference type="CDD" id="cd00413">
    <property type="entry name" value="Glyco_hydrolase_16"/>
    <property type="match status" value="1"/>
</dbReference>
<keyword evidence="2" id="KW-0378">Hydrolase</keyword>
<feature type="domain" description="GH16" evidence="1">
    <location>
        <begin position="1"/>
        <end position="246"/>
    </location>
</feature>
<dbReference type="PROSITE" id="PS51762">
    <property type="entry name" value="GH16_2"/>
    <property type="match status" value="1"/>
</dbReference>
<accession>A0AB35MFI6</accession>
<dbReference type="InterPro" id="IPR013320">
    <property type="entry name" value="ConA-like_dom_sf"/>
</dbReference>
<name>A0AB35MFI6_9MICO</name>
<protein>
    <submittedName>
        <fullName evidence="2">Glycoside hydrolase family 16 protein</fullName>
    </submittedName>
</protein>
<dbReference type="AlphaFoldDB" id="A0AB35MFI6"/>
<dbReference type="GO" id="GO:0005975">
    <property type="term" value="P:carbohydrate metabolic process"/>
    <property type="evidence" value="ECO:0007669"/>
    <property type="project" value="InterPro"/>
</dbReference>
<dbReference type="Gene3D" id="2.60.120.200">
    <property type="match status" value="1"/>
</dbReference>
<evidence type="ECO:0000313" key="2">
    <source>
        <dbReference type="EMBL" id="MDN4482528.1"/>
    </source>
</evidence>
<dbReference type="EMBL" id="JAUHQB010000001">
    <property type="protein sequence ID" value="MDN4482528.1"/>
    <property type="molecule type" value="Genomic_DNA"/>
</dbReference>
<evidence type="ECO:0000313" key="3">
    <source>
        <dbReference type="Proteomes" id="UP001172756"/>
    </source>
</evidence>
<gene>
    <name evidence="2" type="ORF">QQ002_03125</name>
</gene>
<organism evidence="2 3">
    <name type="scientific">Demequina lignilytica</name>
    <dbReference type="NCBI Taxonomy" id="3051663"/>
    <lineage>
        <taxon>Bacteria</taxon>
        <taxon>Bacillati</taxon>
        <taxon>Actinomycetota</taxon>
        <taxon>Actinomycetes</taxon>
        <taxon>Micrococcales</taxon>
        <taxon>Demequinaceae</taxon>
        <taxon>Demequina</taxon>
    </lineage>
</organism>
<evidence type="ECO:0000259" key="1">
    <source>
        <dbReference type="PROSITE" id="PS51762"/>
    </source>
</evidence>
<dbReference type="RefSeq" id="WP_301159634.1">
    <property type="nucleotide sequence ID" value="NZ_JAUHQB010000001.1"/>
</dbReference>
<dbReference type="GO" id="GO:0004553">
    <property type="term" value="F:hydrolase activity, hydrolyzing O-glycosyl compounds"/>
    <property type="evidence" value="ECO:0007669"/>
    <property type="project" value="InterPro"/>
</dbReference>
<dbReference type="SUPFAM" id="SSF49899">
    <property type="entry name" value="Concanavalin A-like lectins/glucanases"/>
    <property type="match status" value="1"/>
</dbReference>